<proteinExistence type="predicted"/>
<evidence type="ECO:0000256" key="1">
    <source>
        <dbReference type="ARBA" id="ARBA00004370"/>
    </source>
</evidence>
<dbReference type="GO" id="GO:0016020">
    <property type="term" value="C:membrane"/>
    <property type="evidence" value="ECO:0007669"/>
    <property type="project" value="UniProtKB-SubCell"/>
</dbReference>
<protein>
    <submittedName>
        <fullName evidence="8">Methylsterol monooxygenase 1-like</fullName>
    </submittedName>
</protein>
<keyword evidence="4" id="KW-0472">Membrane</keyword>
<sequence length="94" mass="11114">MVFCNHVILLWAGIICRLIQSIDAHSGYDIPLNPLNLLPFYAGARFHDFHHMNLNGNYSSIFTWWDKLFGTDSQYKSHTEKRKKQERTVEKKME</sequence>
<name>A0A9F3QTY6_PYTBI</name>
<dbReference type="RefSeq" id="XP_015746298.1">
    <property type="nucleotide sequence ID" value="XM_015890812.2"/>
</dbReference>
<evidence type="ECO:0000256" key="4">
    <source>
        <dbReference type="ARBA" id="ARBA00023136"/>
    </source>
</evidence>
<dbReference type="GeneID" id="107326569"/>
<feature type="signal peptide" evidence="5">
    <location>
        <begin position="1"/>
        <end position="24"/>
    </location>
</feature>
<reference evidence="8" key="1">
    <citation type="submission" date="2025-08" db="UniProtKB">
        <authorList>
            <consortium name="RefSeq"/>
        </authorList>
    </citation>
    <scope>IDENTIFICATION</scope>
    <source>
        <tissue evidence="8">Liver</tissue>
    </source>
</reference>
<dbReference type="GO" id="GO:0005506">
    <property type="term" value="F:iron ion binding"/>
    <property type="evidence" value="ECO:0007669"/>
    <property type="project" value="InterPro"/>
</dbReference>
<evidence type="ECO:0000313" key="8">
    <source>
        <dbReference type="RefSeq" id="XP_015746298.1"/>
    </source>
</evidence>
<dbReference type="InterPro" id="IPR006694">
    <property type="entry name" value="Fatty_acid_hydroxylase"/>
</dbReference>
<dbReference type="OrthoDB" id="1658724at2759"/>
<feature type="domain" description="Fatty acid hydroxylase" evidence="6">
    <location>
        <begin position="3"/>
        <end position="71"/>
    </location>
</feature>
<dbReference type="GO" id="GO:0016491">
    <property type="term" value="F:oxidoreductase activity"/>
    <property type="evidence" value="ECO:0007669"/>
    <property type="project" value="InterPro"/>
</dbReference>
<comment type="subcellular location">
    <subcellularLocation>
        <location evidence="1">Membrane</location>
    </subcellularLocation>
</comment>
<gene>
    <name evidence="8" type="primary">LOC107326569</name>
</gene>
<keyword evidence="7" id="KW-1185">Reference proteome</keyword>
<feature type="chain" id="PRO_5039900885" evidence="5">
    <location>
        <begin position="25"/>
        <end position="94"/>
    </location>
</feature>
<dbReference type="InterPro" id="IPR050307">
    <property type="entry name" value="Sterol_Desaturase_Related"/>
</dbReference>
<keyword evidence="5" id="KW-0732">Signal</keyword>
<keyword evidence="2" id="KW-0812">Transmembrane</keyword>
<dbReference type="AlphaFoldDB" id="A0A9F3QTY6"/>
<evidence type="ECO:0000259" key="6">
    <source>
        <dbReference type="Pfam" id="PF04116"/>
    </source>
</evidence>
<dbReference type="Pfam" id="PF04116">
    <property type="entry name" value="FA_hydroxylase"/>
    <property type="match status" value="1"/>
</dbReference>
<dbReference type="KEGG" id="pbi:107326569"/>
<keyword evidence="3" id="KW-1133">Transmembrane helix</keyword>
<organism evidence="7 8">
    <name type="scientific">Python bivittatus</name>
    <name type="common">Burmese python</name>
    <name type="synonym">Python molurus bivittatus</name>
    <dbReference type="NCBI Taxonomy" id="176946"/>
    <lineage>
        <taxon>Eukaryota</taxon>
        <taxon>Metazoa</taxon>
        <taxon>Chordata</taxon>
        <taxon>Craniata</taxon>
        <taxon>Vertebrata</taxon>
        <taxon>Euteleostomi</taxon>
        <taxon>Lepidosauria</taxon>
        <taxon>Squamata</taxon>
        <taxon>Bifurcata</taxon>
        <taxon>Unidentata</taxon>
        <taxon>Episquamata</taxon>
        <taxon>Toxicofera</taxon>
        <taxon>Serpentes</taxon>
        <taxon>Henophidia</taxon>
        <taxon>Pythonidae</taxon>
        <taxon>Python</taxon>
    </lineage>
</organism>
<dbReference type="GO" id="GO:0008610">
    <property type="term" value="P:lipid biosynthetic process"/>
    <property type="evidence" value="ECO:0007669"/>
    <property type="project" value="InterPro"/>
</dbReference>
<dbReference type="PANTHER" id="PTHR11863">
    <property type="entry name" value="STEROL DESATURASE"/>
    <property type="match status" value="1"/>
</dbReference>
<dbReference type="Proteomes" id="UP000695026">
    <property type="component" value="Unplaced"/>
</dbReference>
<evidence type="ECO:0000256" key="2">
    <source>
        <dbReference type="ARBA" id="ARBA00022692"/>
    </source>
</evidence>
<evidence type="ECO:0000256" key="5">
    <source>
        <dbReference type="SAM" id="SignalP"/>
    </source>
</evidence>
<evidence type="ECO:0000256" key="3">
    <source>
        <dbReference type="ARBA" id="ARBA00022989"/>
    </source>
</evidence>
<evidence type="ECO:0000313" key="7">
    <source>
        <dbReference type="Proteomes" id="UP000695026"/>
    </source>
</evidence>
<accession>A0A9F3QTY6</accession>